<organism evidence="2 3">
    <name type="scientific">Nesterenkonia aethiopica</name>
    <dbReference type="NCBI Taxonomy" id="269144"/>
    <lineage>
        <taxon>Bacteria</taxon>
        <taxon>Bacillati</taxon>
        <taxon>Actinomycetota</taxon>
        <taxon>Actinomycetes</taxon>
        <taxon>Micrococcales</taxon>
        <taxon>Micrococcaceae</taxon>
        <taxon>Nesterenkonia</taxon>
    </lineage>
</organism>
<proteinExistence type="predicted"/>
<keyword evidence="3" id="KW-1185">Reference proteome</keyword>
<dbReference type="EMBL" id="BAAAVT010000003">
    <property type="protein sequence ID" value="GAA3053869.1"/>
    <property type="molecule type" value="Genomic_DNA"/>
</dbReference>
<feature type="region of interest" description="Disordered" evidence="1">
    <location>
        <begin position="1"/>
        <end position="20"/>
    </location>
</feature>
<dbReference type="InterPro" id="IPR044668">
    <property type="entry name" value="PuuD-like"/>
</dbReference>
<dbReference type="RefSeq" id="WP_311025547.1">
    <property type="nucleotide sequence ID" value="NZ_BAAAVT010000003.1"/>
</dbReference>
<dbReference type="CDD" id="cd01745">
    <property type="entry name" value="GATase1_2"/>
    <property type="match status" value="1"/>
</dbReference>
<dbReference type="Gene3D" id="3.40.50.880">
    <property type="match status" value="1"/>
</dbReference>
<dbReference type="PANTHER" id="PTHR43235">
    <property type="entry name" value="GLUTAMINE AMIDOTRANSFERASE PB2B2.05-RELATED"/>
    <property type="match status" value="1"/>
</dbReference>
<reference evidence="3" key="1">
    <citation type="journal article" date="2019" name="Int. J. Syst. Evol. Microbiol.">
        <title>The Global Catalogue of Microorganisms (GCM) 10K type strain sequencing project: providing services to taxonomists for standard genome sequencing and annotation.</title>
        <authorList>
            <consortium name="The Broad Institute Genomics Platform"/>
            <consortium name="The Broad Institute Genome Sequencing Center for Infectious Disease"/>
            <person name="Wu L."/>
            <person name="Ma J."/>
        </authorList>
    </citation>
    <scope>NUCLEOTIDE SEQUENCE [LARGE SCALE GENOMIC DNA]</scope>
    <source>
        <strain evidence="3">JCM 14309</strain>
    </source>
</reference>
<evidence type="ECO:0000313" key="3">
    <source>
        <dbReference type="Proteomes" id="UP001500236"/>
    </source>
</evidence>
<dbReference type="PROSITE" id="PS51273">
    <property type="entry name" value="GATASE_TYPE_1"/>
    <property type="match status" value="1"/>
</dbReference>
<sequence length="252" mass="26710">MASNGTERPAGLGPGADRPRIGLTTYWQQGRWGVWEDTAAIVPGNYVRRVVEAGGTPLLLPPVGTDVGVLDVLDGLIVIGGTDVDPAHYGRPPHPTTVAQPDRDEHDLTLTRAALERGLPLFAICRGLQVLNVALGGTLHQHLPDLVPEAGPQYQPAPGQYGEVEFQVEPGSLAAELLGGAASSPCYHHQSVDQLGGGLRVTGRAADGTVEIVEMPQAPGWVLGVQFHPEENPQDLRLFEGFIDAVRQEAAV</sequence>
<evidence type="ECO:0000313" key="2">
    <source>
        <dbReference type="EMBL" id="GAA3053869.1"/>
    </source>
</evidence>
<accession>A0ABP6LSP5</accession>
<dbReference type="InterPro" id="IPR029062">
    <property type="entry name" value="Class_I_gatase-like"/>
</dbReference>
<gene>
    <name evidence="2" type="ORF">GCM10010529_04850</name>
</gene>
<dbReference type="PANTHER" id="PTHR43235:SF1">
    <property type="entry name" value="GLUTAMINE AMIDOTRANSFERASE PB2B2.05-RELATED"/>
    <property type="match status" value="1"/>
</dbReference>
<comment type="caution">
    <text evidence="2">The sequence shown here is derived from an EMBL/GenBank/DDBJ whole genome shotgun (WGS) entry which is preliminary data.</text>
</comment>
<dbReference type="GO" id="GO:0016787">
    <property type="term" value="F:hydrolase activity"/>
    <property type="evidence" value="ECO:0007669"/>
    <property type="project" value="UniProtKB-KW"/>
</dbReference>
<dbReference type="SUPFAM" id="SSF52317">
    <property type="entry name" value="Class I glutamine amidotransferase-like"/>
    <property type="match status" value="1"/>
</dbReference>
<name>A0ABP6LSP5_9MICC</name>
<dbReference type="Pfam" id="PF07722">
    <property type="entry name" value="Peptidase_C26"/>
    <property type="match status" value="1"/>
</dbReference>
<dbReference type="InterPro" id="IPR011697">
    <property type="entry name" value="Peptidase_C26"/>
</dbReference>
<keyword evidence="2" id="KW-0378">Hydrolase</keyword>
<dbReference type="Proteomes" id="UP001500236">
    <property type="component" value="Unassembled WGS sequence"/>
</dbReference>
<protein>
    <submittedName>
        <fullName evidence="2">Gamma-glutamyl-gamma-aminobutyrate hydrolase</fullName>
    </submittedName>
</protein>
<evidence type="ECO:0000256" key="1">
    <source>
        <dbReference type="SAM" id="MobiDB-lite"/>
    </source>
</evidence>